<dbReference type="AlphaFoldDB" id="A0A2H5F1C6"/>
<name>A0A2H5F1C6_9RHOB</name>
<dbReference type="InterPro" id="IPR016181">
    <property type="entry name" value="Acyl_CoA_acyltransferase"/>
</dbReference>
<evidence type="ECO:0000313" key="3">
    <source>
        <dbReference type="Proteomes" id="UP000234530"/>
    </source>
</evidence>
<dbReference type="KEGG" id="pzh:CX676_15260"/>
<feature type="domain" description="Phosphatidylglycerol lysyltransferase C-terminal" evidence="1">
    <location>
        <begin position="96"/>
        <end position="249"/>
    </location>
</feature>
<proteinExistence type="predicted"/>
<dbReference type="EMBL" id="CP025430">
    <property type="protein sequence ID" value="AUH65355.1"/>
    <property type="molecule type" value="Genomic_DNA"/>
</dbReference>
<dbReference type="Proteomes" id="UP000234530">
    <property type="component" value="Chromosome"/>
</dbReference>
<sequence>MEVQMSLAEPISRDPALDGLSPILVADADLIRDAVTEAGVSGWSYFFPYLHFFSHLTGRDRILFETVGGSILVYRLTRKAGKPRMSLLVPPFPFSAEALSHAGARMAAMNGDRRLRIQRVPEKVAPQIAREGFRLRLNATEYIYDAEAVTRMAGGPYASLRRKVGHYNGADLTVRPYGPEDRDECKALLAAWRKRLGERGVKIGPYRTYTRRCLEGSGISPEILRGEVIRVDGAVAAFTFGGPINATMSSMFITVSDHDQPGLAYLQRQRFIAGNEGATPLFNDFCDSKRPGIAQMKRSFRPVSMHPLFNAVRG</sequence>
<accession>A0A2H5F1C6</accession>
<dbReference type="Gene3D" id="3.40.630.30">
    <property type="match status" value="1"/>
</dbReference>
<organism evidence="2 3">
    <name type="scientific">Paracoccus zhejiangensis</name>
    <dbReference type="NCBI Taxonomy" id="1077935"/>
    <lineage>
        <taxon>Bacteria</taxon>
        <taxon>Pseudomonadati</taxon>
        <taxon>Pseudomonadota</taxon>
        <taxon>Alphaproteobacteria</taxon>
        <taxon>Rhodobacterales</taxon>
        <taxon>Paracoccaceae</taxon>
        <taxon>Paracoccus</taxon>
    </lineage>
</organism>
<protein>
    <recommendedName>
        <fullName evidence="1">Phosphatidylglycerol lysyltransferase C-terminal domain-containing protein</fullName>
    </recommendedName>
</protein>
<gene>
    <name evidence="2" type="ORF">CX676_15260</name>
</gene>
<reference evidence="2 3" key="1">
    <citation type="journal article" date="2013" name="Antonie Van Leeuwenhoek">
        <title>Paracoccus zhejiangensis sp. nov., isolated from activated sludge in wastewater-treatment system.</title>
        <authorList>
            <person name="Wu Z.G."/>
            <person name="Zhang D.F."/>
            <person name="Liu Y.L."/>
            <person name="Wang F."/>
            <person name="Jiang X."/>
            <person name="Li C."/>
            <person name="Li S.P."/>
            <person name="Hong Q."/>
            <person name="Li W.J."/>
        </authorList>
    </citation>
    <scope>NUCLEOTIDE SEQUENCE [LARGE SCALE GENOMIC DNA]</scope>
    <source>
        <strain evidence="2 3">J6</strain>
    </source>
</reference>
<dbReference type="InterPro" id="IPR024320">
    <property type="entry name" value="LPG_synthase_C"/>
</dbReference>
<dbReference type="Pfam" id="PF09924">
    <property type="entry name" value="LPG_synthase_C"/>
    <property type="match status" value="1"/>
</dbReference>
<evidence type="ECO:0000259" key="1">
    <source>
        <dbReference type="Pfam" id="PF09924"/>
    </source>
</evidence>
<dbReference type="SUPFAM" id="SSF55729">
    <property type="entry name" value="Acyl-CoA N-acyltransferases (Nat)"/>
    <property type="match status" value="1"/>
</dbReference>
<evidence type="ECO:0000313" key="2">
    <source>
        <dbReference type="EMBL" id="AUH65355.1"/>
    </source>
</evidence>
<keyword evidence="3" id="KW-1185">Reference proteome</keyword>